<gene>
    <name evidence="6" type="ORF">GJV76_14710</name>
</gene>
<evidence type="ECO:0000256" key="4">
    <source>
        <dbReference type="ARBA" id="ARBA00025707"/>
    </source>
</evidence>
<proteinExistence type="predicted"/>
<dbReference type="OrthoDB" id="9770553at2"/>
<name>A0A6I3LNM5_9FLAO</name>
<evidence type="ECO:0000313" key="6">
    <source>
        <dbReference type="EMBL" id="MTG99357.1"/>
    </source>
</evidence>
<dbReference type="CDD" id="cd02440">
    <property type="entry name" value="AdoMet_MTases"/>
    <property type="match status" value="1"/>
</dbReference>
<reference evidence="6 7" key="1">
    <citation type="submission" date="2019-11" db="EMBL/GenBank/DDBJ databases">
        <title>Genome of Strain BIT-d1.</title>
        <authorList>
            <person name="Yang Y."/>
        </authorList>
    </citation>
    <scope>NUCLEOTIDE SEQUENCE [LARGE SCALE GENOMIC DNA]</scope>
    <source>
        <strain evidence="6 7">BIT-d1</strain>
    </source>
</reference>
<keyword evidence="3 6" id="KW-0808">Transferase</keyword>
<dbReference type="SUPFAM" id="SSF53335">
    <property type="entry name" value="S-adenosyl-L-methionine-dependent methyltransferases"/>
    <property type="match status" value="1"/>
</dbReference>
<evidence type="ECO:0000313" key="7">
    <source>
        <dbReference type="Proteomes" id="UP000438760"/>
    </source>
</evidence>
<dbReference type="InterPro" id="IPR029063">
    <property type="entry name" value="SAM-dependent_MTases_sf"/>
</dbReference>
<dbReference type="PANTHER" id="PTHR44307">
    <property type="entry name" value="PHOSPHOETHANOLAMINE METHYLTRANSFERASE"/>
    <property type="match status" value="1"/>
</dbReference>
<dbReference type="Gene3D" id="3.40.50.150">
    <property type="entry name" value="Vaccinia Virus protein VP39"/>
    <property type="match status" value="1"/>
</dbReference>
<keyword evidence="7" id="KW-1185">Reference proteome</keyword>
<organism evidence="6 7">
    <name type="scientific">Myroides albus</name>
    <dbReference type="NCBI Taxonomy" id="2562892"/>
    <lineage>
        <taxon>Bacteria</taxon>
        <taxon>Pseudomonadati</taxon>
        <taxon>Bacteroidota</taxon>
        <taxon>Flavobacteriia</taxon>
        <taxon>Flavobacteriales</taxon>
        <taxon>Flavobacteriaceae</taxon>
        <taxon>Myroides</taxon>
    </lineage>
</organism>
<sequence length="219" mass="25339">MEQKDYSELANQLSCPHGEDGVMIGNRMFVSNSNMIFKTIDRLNIKTNDSVLELGFGSGRHLPYMFEQGANIRYVGIEVSKVMIDLATDLNLKLIKEQKIEFLLGDGSANFKVEDDSFTHCLVVNTIYFWEDPVKYLQEIFRILKTNGTVAFTYIREDFAHTLPFVIDSIFHLHRTERLMRLMTNIGYRDVEQIQYLENTIDKIGNKVTRPFVILKGIK</sequence>
<evidence type="ECO:0000256" key="1">
    <source>
        <dbReference type="ARBA" id="ARBA00005189"/>
    </source>
</evidence>
<dbReference type="EMBL" id="WMJX01000067">
    <property type="protein sequence ID" value="MTG99357.1"/>
    <property type="molecule type" value="Genomic_DNA"/>
</dbReference>
<comment type="pathway">
    <text evidence="4">Phospholipid metabolism.</text>
</comment>
<dbReference type="AlphaFoldDB" id="A0A6I3LNM5"/>
<evidence type="ECO:0000259" key="5">
    <source>
        <dbReference type="Pfam" id="PF08241"/>
    </source>
</evidence>
<keyword evidence="2 6" id="KW-0489">Methyltransferase</keyword>
<accession>A0A6I3LNM5</accession>
<dbReference type="GO" id="GO:0032259">
    <property type="term" value="P:methylation"/>
    <property type="evidence" value="ECO:0007669"/>
    <property type="project" value="UniProtKB-KW"/>
</dbReference>
<protein>
    <submittedName>
        <fullName evidence="6">Methyltransferase domain-containing protein</fullName>
    </submittedName>
</protein>
<evidence type="ECO:0000256" key="2">
    <source>
        <dbReference type="ARBA" id="ARBA00022603"/>
    </source>
</evidence>
<dbReference type="Pfam" id="PF08241">
    <property type="entry name" value="Methyltransf_11"/>
    <property type="match status" value="1"/>
</dbReference>
<evidence type="ECO:0000256" key="3">
    <source>
        <dbReference type="ARBA" id="ARBA00022679"/>
    </source>
</evidence>
<dbReference type="GO" id="GO:0008757">
    <property type="term" value="F:S-adenosylmethionine-dependent methyltransferase activity"/>
    <property type="evidence" value="ECO:0007669"/>
    <property type="project" value="InterPro"/>
</dbReference>
<dbReference type="Proteomes" id="UP000438760">
    <property type="component" value="Unassembled WGS sequence"/>
</dbReference>
<dbReference type="RefSeq" id="WP_155093349.1">
    <property type="nucleotide sequence ID" value="NZ_CP102754.1"/>
</dbReference>
<dbReference type="InterPro" id="IPR013216">
    <property type="entry name" value="Methyltransf_11"/>
</dbReference>
<dbReference type="PANTHER" id="PTHR44307:SF2">
    <property type="entry name" value="PHOSPHOETHANOLAMINE METHYLTRANSFERASE ISOFORM X1"/>
    <property type="match status" value="1"/>
</dbReference>
<comment type="pathway">
    <text evidence="1">Lipid metabolism.</text>
</comment>
<feature type="domain" description="Methyltransferase type 11" evidence="5">
    <location>
        <begin position="52"/>
        <end position="152"/>
    </location>
</feature>
<comment type="caution">
    <text evidence="6">The sequence shown here is derived from an EMBL/GenBank/DDBJ whole genome shotgun (WGS) entry which is preliminary data.</text>
</comment>